<dbReference type="KEGG" id="lrz:BJI69_06135"/>
<organism evidence="1 2">
    <name type="scientific">Luteibacter rhizovicinus DSM 16549</name>
    <dbReference type="NCBI Taxonomy" id="1440763"/>
    <lineage>
        <taxon>Bacteria</taxon>
        <taxon>Pseudomonadati</taxon>
        <taxon>Pseudomonadota</taxon>
        <taxon>Gammaproteobacteria</taxon>
        <taxon>Lysobacterales</taxon>
        <taxon>Rhodanobacteraceae</taxon>
        <taxon>Luteibacter</taxon>
    </lineage>
</organism>
<name>A0A0G9H5P0_9GAMM</name>
<dbReference type="EMBL" id="CP017480">
    <property type="protein sequence ID" value="APG06383.1"/>
    <property type="molecule type" value="Genomic_DNA"/>
</dbReference>
<evidence type="ECO:0000313" key="2">
    <source>
        <dbReference type="Proteomes" id="UP000182987"/>
    </source>
</evidence>
<accession>A0A0G9H5P0</accession>
<dbReference type="PATRIC" id="fig|1440763.5.peg.3616"/>
<dbReference type="STRING" id="1440763.BJI69_06135"/>
<sequence>MVLTEPREALKIARAIRHPWYRCQSLSMVAEHWGNAVQRKHVLAEALRSAEEQTQINRIVTVASWPLRVMASVDRDAVPQHLGRFVELANREPHSLRRADSLFALANSVSGSSELWVLVIPSLVDALSLSYGWKTDRLIAWSIPMVRTVMPEALGPLVARHRPGNKKQRLEESLATMFDTR</sequence>
<keyword evidence="2" id="KW-1185">Reference proteome</keyword>
<reference evidence="2" key="1">
    <citation type="submission" date="2016-09" db="EMBL/GenBank/DDBJ databases">
        <authorList>
            <person name="Lysoe E."/>
        </authorList>
    </citation>
    <scope>NUCLEOTIDE SEQUENCE [LARGE SCALE GENOMIC DNA]</scope>
    <source>
        <strain evidence="2">LJ96T</strain>
    </source>
</reference>
<dbReference type="Proteomes" id="UP000182987">
    <property type="component" value="Chromosome"/>
</dbReference>
<proteinExistence type="predicted"/>
<protein>
    <submittedName>
        <fullName evidence="1">Uncharacterized protein</fullName>
    </submittedName>
</protein>
<dbReference type="AlphaFoldDB" id="A0A0G9H5P0"/>
<gene>
    <name evidence="1" type="ORF">BJI69_06135</name>
</gene>
<evidence type="ECO:0000313" key="1">
    <source>
        <dbReference type="EMBL" id="APG06383.1"/>
    </source>
</evidence>